<dbReference type="Pfam" id="PF01774">
    <property type="entry name" value="UreD"/>
    <property type="match status" value="1"/>
</dbReference>
<accession>A0A239N990</accession>
<dbReference type="GO" id="GO:0016151">
    <property type="term" value="F:nickel cation binding"/>
    <property type="evidence" value="ECO:0007669"/>
    <property type="project" value="UniProtKB-UniRule"/>
</dbReference>
<evidence type="ECO:0000256" key="1">
    <source>
        <dbReference type="ARBA" id="ARBA00023186"/>
    </source>
</evidence>
<dbReference type="OrthoDB" id="8677206at2"/>
<evidence type="ECO:0000313" key="3">
    <source>
        <dbReference type="EMBL" id="SNT51042.1"/>
    </source>
</evidence>
<dbReference type="GO" id="GO:0005737">
    <property type="term" value="C:cytoplasm"/>
    <property type="evidence" value="ECO:0007669"/>
    <property type="project" value="UniProtKB-SubCell"/>
</dbReference>
<dbReference type="HAMAP" id="MF_01384">
    <property type="entry name" value="UreD"/>
    <property type="match status" value="1"/>
</dbReference>
<dbReference type="AlphaFoldDB" id="A0A239N990"/>
<sequence>MTRHYTAHAAVRAEGDAAGRTRLATLRSDGPYALRETPDAVYLVGAAAGPLGGDRLHLDLEVGAGASLAVRSVASSLLLPGDGESEAGVTARVASGAHLDFALEPAVATAGCRHRSVADIVLAEGATLRWREELVLGRHGEPAGHYSGRIDVVLDGVPLLRHELRLPDPEMRAGGAVLGGARCAGNVLLVGPGLVKDAHAAEGMAVMPLAGPGVLVTALAPDSATLRRLLVQGEQHARG</sequence>
<dbReference type="InterPro" id="IPR002669">
    <property type="entry name" value="UreD"/>
</dbReference>
<protein>
    <recommendedName>
        <fullName evidence="2">Urease accessory protein UreD</fullName>
    </recommendedName>
</protein>
<keyword evidence="2" id="KW-0963">Cytoplasm</keyword>
<comment type="subcellular location">
    <subcellularLocation>
        <location evidence="2">Cytoplasm</location>
    </subcellularLocation>
</comment>
<proteinExistence type="inferred from homology"/>
<name>A0A239N990_9ACTN</name>
<dbReference type="EMBL" id="FZOR01000037">
    <property type="protein sequence ID" value="SNT51042.1"/>
    <property type="molecule type" value="Genomic_DNA"/>
</dbReference>
<comment type="function">
    <text evidence="2">Required for maturation of urease via the functional incorporation of the urease nickel metallocenter.</text>
</comment>
<dbReference type="RefSeq" id="WP_089329503.1">
    <property type="nucleotide sequence ID" value="NZ_FZOR01000037.1"/>
</dbReference>
<keyword evidence="2" id="KW-0996">Nickel insertion</keyword>
<evidence type="ECO:0000313" key="4">
    <source>
        <dbReference type="Proteomes" id="UP000198318"/>
    </source>
</evidence>
<comment type="similarity">
    <text evidence="2">Belongs to the UreD family.</text>
</comment>
<gene>
    <name evidence="2" type="primary">ureD</name>
    <name evidence="3" type="ORF">SAMN05443665_103746</name>
</gene>
<evidence type="ECO:0000256" key="2">
    <source>
        <dbReference type="HAMAP-Rule" id="MF_01384"/>
    </source>
</evidence>
<comment type="subunit">
    <text evidence="2">UreD, UreF and UreG form a complex that acts as a GTP-hydrolysis-dependent molecular chaperone, activating the urease apoprotein by helping to assemble the nickel containing metallocenter of UreC. The UreE protein probably delivers the nickel.</text>
</comment>
<reference evidence="3 4" key="1">
    <citation type="submission" date="2017-06" db="EMBL/GenBank/DDBJ databases">
        <authorList>
            <person name="Kim H.J."/>
            <person name="Triplett B.A."/>
        </authorList>
    </citation>
    <scope>NUCLEOTIDE SEQUENCE [LARGE SCALE GENOMIC DNA]</scope>
    <source>
        <strain evidence="3 4">DSM 44715</strain>
    </source>
</reference>
<organism evidence="3 4">
    <name type="scientific">Actinomadura meyerae</name>
    <dbReference type="NCBI Taxonomy" id="240840"/>
    <lineage>
        <taxon>Bacteria</taxon>
        <taxon>Bacillati</taxon>
        <taxon>Actinomycetota</taxon>
        <taxon>Actinomycetes</taxon>
        <taxon>Streptosporangiales</taxon>
        <taxon>Thermomonosporaceae</taxon>
        <taxon>Actinomadura</taxon>
    </lineage>
</organism>
<keyword evidence="4" id="KW-1185">Reference proteome</keyword>
<keyword evidence="1 2" id="KW-0143">Chaperone</keyword>
<dbReference type="Proteomes" id="UP000198318">
    <property type="component" value="Unassembled WGS sequence"/>
</dbReference>